<evidence type="ECO:0000313" key="2">
    <source>
        <dbReference type="Proteomes" id="UP000016644"/>
    </source>
</evidence>
<name>U2PLQ7_LEVBR</name>
<proteinExistence type="predicted"/>
<dbReference type="Pfam" id="PF10934">
    <property type="entry name" value="Sheath_initiator"/>
    <property type="match status" value="1"/>
</dbReference>
<dbReference type="InterPro" id="IPR020288">
    <property type="entry name" value="Sheath_initiator"/>
</dbReference>
<protein>
    <recommendedName>
        <fullName evidence="3">DUF2634 domain-containing protein</fullName>
    </recommendedName>
</protein>
<organism evidence="1 2">
    <name type="scientific">Levilactobacillus brevis ATCC 14869 = DSM 20054</name>
    <dbReference type="NCBI Taxonomy" id="649758"/>
    <lineage>
        <taxon>Bacteria</taxon>
        <taxon>Bacillati</taxon>
        <taxon>Bacillota</taxon>
        <taxon>Bacilli</taxon>
        <taxon>Lactobacillales</taxon>
        <taxon>Lactobacillaceae</taxon>
        <taxon>Levilactobacillus</taxon>
    </lineage>
</organism>
<dbReference type="PATRIC" id="fig|649758.3.peg.690"/>
<accession>U2PLQ7</accession>
<dbReference type="RefSeq" id="WP_021742245.1">
    <property type="nucleotide sequence ID" value="NZ_AZCP01000001.1"/>
</dbReference>
<dbReference type="AlphaFoldDB" id="U2PLQ7"/>
<dbReference type="Gene3D" id="3.10.450.40">
    <property type="match status" value="1"/>
</dbReference>
<sequence length="128" mass="13533">MATDLLYDEVTGDLVINDGHPIEISGVEELAQAVRSLLTTPKGTALNEDELGMDMSFLVGGFDEKMAVEAATEAIMQDKRILAVNDITVAPDYKRGVAVFNIAYSSTVGDVGTPQNTVAEVSLDAVNG</sequence>
<dbReference type="SUPFAM" id="SSF160719">
    <property type="entry name" value="gpW/gp25-like"/>
    <property type="match status" value="1"/>
</dbReference>
<dbReference type="Proteomes" id="UP000016644">
    <property type="component" value="Unassembled WGS sequence"/>
</dbReference>
<dbReference type="GeneID" id="56993319"/>
<reference evidence="1 2" key="1">
    <citation type="submission" date="2013-06" db="EMBL/GenBank/DDBJ databases">
        <authorList>
            <person name="Weinstock G."/>
            <person name="Sodergren E."/>
            <person name="Lobos E.A."/>
            <person name="Fulton L."/>
            <person name="Fulton R."/>
            <person name="Courtney L."/>
            <person name="Fronick C."/>
            <person name="O'Laughlin M."/>
            <person name="Godfrey J."/>
            <person name="Wilson R.M."/>
            <person name="Miner T."/>
            <person name="Farmer C."/>
            <person name="Delehaunty K."/>
            <person name="Cordes M."/>
            <person name="Minx P."/>
            <person name="Tomlinson C."/>
            <person name="Chen J."/>
            <person name="Wollam A."/>
            <person name="Pepin K.H."/>
            <person name="Bhonagiri V."/>
            <person name="Zhang X."/>
            <person name="Warren W."/>
            <person name="Mitreva M."/>
            <person name="Mardis E.R."/>
            <person name="Wilson R.K."/>
        </authorList>
    </citation>
    <scope>NUCLEOTIDE SEQUENCE [LARGE SCALE GENOMIC DNA]</scope>
    <source>
        <strain evidence="1 2">ATCC 14869</strain>
    </source>
</reference>
<evidence type="ECO:0000313" key="1">
    <source>
        <dbReference type="EMBL" id="ERK44699.1"/>
    </source>
</evidence>
<dbReference type="EMBL" id="AWVK01000028">
    <property type="protein sequence ID" value="ERK44699.1"/>
    <property type="molecule type" value="Genomic_DNA"/>
</dbReference>
<gene>
    <name evidence="1" type="ORF">HMPREF0495_00765</name>
</gene>
<dbReference type="HOGENOM" id="CLU_1956775_0_0_9"/>
<comment type="caution">
    <text evidence="1">The sequence shown here is derived from an EMBL/GenBank/DDBJ whole genome shotgun (WGS) entry which is preliminary data.</text>
</comment>
<evidence type="ECO:0008006" key="3">
    <source>
        <dbReference type="Google" id="ProtNLM"/>
    </source>
</evidence>